<organism evidence="2 3">
    <name type="scientific">Araneus ventricosus</name>
    <name type="common">Orbweaver spider</name>
    <name type="synonym">Epeira ventricosa</name>
    <dbReference type="NCBI Taxonomy" id="182803"/>
    <lineage>
        <taxon>Eukaryota</taxon>
        <taxon>Metazoa</taxon>
        <taxon>Ecdysozoa</taxon>
        <taxon>Arthropoda</taxon>
        <taxon>Chelicerata</taxon>
        <taxon>Arachnida</taxon>
        <taxon>Araneae</taxon>
        <taxon>Araneomorphae</taxon>
        <taxon>Entelegynae</taxon>
        <taxon>Araneoidea</taxon>
        <taxon>Araneidae</taxon>
        <taxon>Araneus</taxon>
    </lineage>
</organism>
<feature type="region of interest" description="Disordered" evidence="1">
    <location>
        <begin position="155"/>
        <end position="181"/>
    </location>
</feature>
<evidence type="ECO:0000313" key="3">
    <source>
        <dbReference type="Proteomes" id="UP000499080"/>
    </source>
</evidence>
<dbReference type="Proteomes" id="UP000499080">
    <property type="component" value="Unassembled WGS sequence"/>
</dbReference>
<dbReference type="OrthoDB" id="6473680at2759"/>
<reference evidence="2 3" key="1">
    <citation type="journal article" date="2019" name="Sci. Rep.">
        <title>Orb-weaving spider Araneus ventricosus genome elucidates the spidroin gene catalogue.</title>
        <authorList>
            <person name="Kono N."/>
            <person name="Nakamura H."/>
            <person name="Ohtoshi R."/>
            <person name="Moran D.A.P."/>
            <person name="Shinohara A."/>
            <person name="Yoshida Y."/>
            <person name="Fujiwara M."/>
            <person name="Mori M."/>
            <person name="Tomita M."/>
            <person name="Arakawa K."/>
        </authorList>
    </citation>
    <scope>NUCLEOTIDE SEQUENCE [LARGE SCALE GENOMIC DNA]</scope>
</reference>
<comment type="caution">
    <text evidence="2">The sequence shown here is derived from an EMBL/GenBank/DDBJ whole genome shotgun (WGS) entry which is preliminary data.</text>
</comment>
<gene>
    <name evidence="2" type="ORF">AVEN_129343_1</name>
</gene>
<dbReference type="EMBL" id="BGPR01059403">
    <property type="protein sequence ID" value="GBO35429.1"/>
    <property type="molecule type" value="Genomic_DNA"/>
</dbReference>
<protein>
    <recommendedName>
        <fullName evidence="4">Nucleic-acid-binding protein from transposon X-element</fullName>
    </recommendedName>
</protein>
<keyword evidence="3" id="KW-1185">Reference proteome</keyword>
<accession>A0A4Y2WDW7</accession>
<proteinExistence type="predicted"/>
<sequence length="443" mass="50214">MGEEIQPSKRVCAEMEVMQTETPPETNLQDLHQTCLKRRRMEAELRLQQKFHEGYMNIAMALTRDQYCPGTQDQRYGMIVTSIQDSERIILNLQGELDSFPPCMDIDSCMFRIDGGAGNTQSEFKSPNRKVTSKNVKPIKVANTIKLTNKFEGLEEINDSPESSSETIEQNKESPKPRIPPIMLKHHDNYAKMLDAIYEKFNIEDNIFGNGFIKVYPKTAEMHQELQEFCKLNGYEFYIIKPKEQRPFRVVIKGLPEEHNTDRIINYINDIDSASGCGFRPRCLKCGQSHTTNQCSIKERVEKPVCINCGKEGHVAAYRGCEAFPKINKKPINNSPRTFNANQALVNDKKSYAQATSPPAQQIDTPKFNTEAETTNQPETINFSAIKAEIAELILAVRELRSIFSEVPALLTAAKEMQKKDSKEDKLSILINTLAATANPIQL</sequence>
<evidence type="ECO:0000313" key="2">
    <source>
        <dbReference type="EMBL" id="GBO35429.1"/>
    </source>
</evidence>
<evidence type="ECO:0000256" key="1">
    <source>
        <dbReference type="SAM" id="MobiDB-lite"/>
    </source>
</evidence>
<name>A0A4Y2WDW7_ARAVE</name>
<dbReference type="AlphaFoldDB" id="A0A4Y2WDW7"/>
<evidence type="ECO:0008006" key="4">
    <source>
        <dbReference type="Google" id="ProtNLM"/>
    </source>
</evidence>